<evidence type="ECO:0000313" key="3">
    <source>
        <dbReference type="EMBL" id="SIN66103.1"/>
    </source>
</evidence>
<dbReference type="GO" id="GO:0035438">
    <property type="term" value="F:cyclic-di-GMP binding"/>
    <property type="evidence" value="ECO:0007669"/>
    <property type="project" value="InterPro"/>
</dbReference>
<dbReference type="AlphaFoldDB" id="A0A1N6D5U2"/>
<name>A0A1N6D5U2_9SPHN</name>
<feature type="domain" description="PilZ" evidence="2">
    <location>
        <begin position="29"/>
        <end position="102"/>
    </location>
</feature>
<dbReference type="Pfam" id="PF07238">
    <property type="entry name" value="PilZ"/>
    <property type="match status" value="1"/>
</dbReference>
<feature type="region of interest" description="Disordered" evidence="1">
    <location>
        <begin position="1"/>
        <end position="22"/>
    </location>
</feature>
<evidence type="ECO:0000313" key="4">
    <source>
        <dbReference type="Proteomes" id="UP000185192"/>
    </source>
</evidence>
<evidence type="ECO:0000256" key="1">
    <source>
        <dbReference type="SAM" id="MobiDB-lite"/>
    </source>
</evidence>
<dbReference type="Proteomes" id="UP000185192">
    <property type="component" value="Unassembled WGS sequence"/>
</dbReference>
<sequence>MIEPYDENLGPDNQTSGMPKREVDRDSLFLQARLKFVDGDDCGDVRVRNLSAGGLMAEAAVRAKRGDRIELELRNIGKVTGHVAWVAQGRFGVAFDHAIDPKLARKPVGQSKLELPHYLRKQAAKHKPLAHGQRPR</sequence>
<gene>
    <name evidence="3" type="ORF">SAMN02745824_1581</name>
</gene>
<proteinExistence type="predicted"/>
<evidence type="ECO:0000259" key="2">
    <source>
        <dbReference type="Pfam" id="PF07238"/>
    </source>
</evidence>
<dbReference type="InterPro" id="IPR009875">
    <property type="entry name" value="PilZ_domain"/>
</dbReference>
<reference evidence="4" key="1">
    <citation type="submission" date="2016-11" db="EMBL/GenBank/DDBJ databases">
        <authorList>
            <person name="Varghese N."/>
            <person name="Submissions S."/>
        </authorList>
    </citation>
    <scope>NUCLEOTIDE SEQUENCE [LARGE SCALE GENOMIC DNA]</scope>
    <source>
        <strain evidence="4">DSM 22363</strain>
    </source>
</reference>
<organism evidence="3 4">
    <name type="scientific">Parasphingorhabdus marina DSM 22363</name>
    <dbReference type="NCBI Taxonomy" id="1123272"/>
    <lineage>
        <taxon>Bacteria</taxon>
        <taxon>Pseudomonadati</taxon>
        <taxon>Pseudomonadota</taxon>
        <taxon>Alphaproteobacteria</taxon>
        <taxon>Sphingomonadales</taxon>
        <taxon>Sphingomonadaceae</taxon>
        <taxon>Parasphingorhabdus</taxon>
    </lineage>
</organism>
<accession>A0A1N6D5U2</accession>
<keyword evidence="4" id="KW-1185">Reference proteome</keyword>
<dbReference type="EMBL" id="FSQW01000001">
    <property type="protein sequence ID" value="SIN66103.1"/>
    <property type="molecule type" value="Genomic_DNA"/>
</dbReference>
<dbReference type="STRING" id="1123272.SAMN02745824_1581"/>
<dbReference type="SUPFAM" id="SSF141371">
    <property type="entry name" value="PilZ domain-like"/>
    <property type="match status" value="1"/>
</dbReference>
<protein>
    <submittedName>
        <fullName evidence="3">PilZ domain-containing protein</fullName>
    </submittedName>
</protein>
<dbReference type="RefSeq" id="WP_239447371.1">
    <property type="nucleotide sequence ID" value="NZ_FSQW01000001.1"/>
</dbReference>